<sequence length="147" mass="16666">MSLIKQDREEFANENLFKTTQHGFRSGKSCITQLLDVVYNIGKALDCSKEMDMIYLDFSKAFDSVPHDKLIFKLSQFGITGPLLDWFSDYLSARKQRVVVDGFSSSYLDVTSGVPQGSIVGRLLFLIYVNDLPDAAKHRRIPMFADD</sequence>
<dbReference type="SUPFAM" id="SSF56672">
    <property type="entry name" value="DNA/RNA polymerases"/>
    <property type="match status" value="1"/>
</dbReference>
<dbReference type="EMBL" id="CACRXK020000634">
    <property type="protein sequence ID" value="CAB3983620.1"/>
    <property type="molecule type" value="Genomic_DNA"/>
</dbReference>
<comment type="caution">
    <text evidence="1">The sequence shown here is derived from an EMBL/GenBank/DDBJ whole genome shotgun (WGS) entry which is preliminary data.</text>
</comment>
<dbReference type="PROSITE" id="PS50878">
    <property type="entry name" value="RT_POL"/>
    <property type="match status" value="1"/>
</dbReference>
<evidence type="ECO:0000313" key="2">
    <source>
        <dbReference type="Proteomes" id="UP001152795"/>
    </source>
</evidence>
<gene>
    <name evidence="1" type="ORF">PACLA_8A079783</name>
</gene>
<feature type="non-terminal residue" evidence="1">
    <location>
        <position position="147"/>
    </location>
</feature>
<accession>A0A6S7GEG2</accession>
<reference evidence="1" key="1">
    <citation type="submission" date="2020-04" db="EMBL/GenBank/DDBJ databases">
        <authorList>
            <person name="Alioto T."/>
            <person name="Alioto T."/>
            <person name="Gomez Garrido J."/>
        </authorList>
    </citation>
    <scope>NUCLEOTIDE SEQUENCE</scope>
    <source>
        <strain evidence="1">A484AB</strain>
    </source>
</reference>
<dbReference type="InterPro" id="IPR000477">
    <property type="entry name" value="RT_dom"/>
</dbReference>
<organism evidence="1 2">
    <name type="scientific">Paramuricea clavata</name>
    <name type="common">Red gorgonian</name>
    <name type="synonym">Violescent sea-whip</name>
    <dbReference type="NCBI Taxonomy" id="317549"/>
    <lineage>
        <taxon>Eukaryota</taxon>
        <taxon>Metazoa</taxon>
        <taxon>Cnidaria</taxon>
        <taxon>Anthozoa</taxon>
        <taxon>Octocorallia</taxon>
        <taxon>Malacalcyonacea</taxon>
        <taxon>Plexauridae</taxon>
        <taxon>Paramuricea</taxon>
    </lineage>
</organism>
<dbReference type="PANTHER" id="PTHR33332">
    <property type="entry name" value="REVERSE TRANSCRIPTASE DOMAIN-CONTAINING PROTEIN"/>
    <property type="match status" value="1"/>
</dbReference>
<dbReference type="AlphaFoldDB" id="A0A6S7GEG2"/>
<dbReference type="Proteomes" id="UP001152795">
    <property type="component" value="Unassembled WGS sequence"/>
</dbReference>
<keyword evidence="2" id="KW-1185">Reference proteome</keyword>
<dbReference type="OrthoDB" id="5985347at2759"/>
<protein>
    <submittedName>
        <fullName evidence="1">Uncharacterized protein</fullName>
    </submittedName>
</protein>
<dbReference type="InterPro" id="IPR043502">
    <property type="entry name" value="DNA/RNA_pol_sf"/>
</dbReference>
<dbReference type="Pfam" id="PF00078">
    <property type="entry name" value="RVT_1"/>
    <property type="match status" value="1"/>
</dbReference>
<proteinExistence type="predicted"/>
<name>A0A6S7GEG2_PARCT</name>
<evidence type="ECO:0000313" key="1">
    <source>
        <dbReference type="EMBL" id="CAB3983620.1"/>
    </source>
</evidence>